<dbReference type="InterPro" id="IPR017900">
    <property type="entry name" value="4Fe4S_Fe_S_CS"/>
</dbReference>
<dbReference type="Proteomes" id="UP001199355">
    <property type="component" value="Unassembled WGS sequence"/>
</dbReference>
<evidence type="ECO:0000313" key="6">
    <source>
        <dbReference type="Proteomes" id="UP001199355"/>
    </source>
</evidence>
<evidence type="ECO:0000256" key="1">
    <source>
        <dbReference type="ARBA" id="ARBA00022723"/>
    </source>
</evidence>
<proteinExistence type="predicted"/>
<evidence type="ECO:0000256" key="3">
    <source>
        <dbReference type="ARBA" id="ARBA00023014"/>
    </source>
</evidence>
<dbReference type="InterPro" id="IPR052977">
    <property type="entry name" value="Polyferredoxin-like_ET"/>
</dbReference>
<feature type="domain" description="4Fe-4S ferredoxin-type" evidence="4">
    <location>
        <begin position="35"/>
        <end position="64"/>
    </location>
</feature>
<feature type="domain" description="4Fe-4S ferredoxin-type" evidence="4">
    <location>
        <begin position="1"/>
        <end position="30"/>
    </location>
</feature>
<dbReference type="GO" id="GO:0051536">
    <property type="term" value="F:iron-sulfur cluster binding"/>
    <property type="evidence" value="ECO:0007669"/>
    <property type="project" value="UniProtKB-KW"/>
</dbReference>
<dbReference type="InterPro" id="IPR017896">
    <property type="entry name" value="4Fe4S_Fe-S-bd"/>
</dbReference>
<dbReference type="RefSeq" id="WP_308729088.1">
    <property type="nucleotide sequence ID" value="NZ_JAJEQF010000059.1"/>
</dbReference>
<protein>
    <submittedName>
        <fullName evidence="5">Coenzyme F420 hydrogenase/dehydrogenase, beta subunit C-terminal domain</fullName>
    </submittedName>
</protein>
<dbReference type="Pfam" id="PF12838">
    <property type="entry name" value="Fer4_7"/>
    <property type="match status" value="1"/>
</dbReference>
<name>A0AAE3AYC0_9FIRM</name>
<dbReference type="PROSITE" id="PS51379">
    <property type="entry name" value="4FE4S_FER_2"/>
    <property type="match status" value="2"/>
</dbReference>
<dbReference type="Pfam" id="PF04432">
    <property type="entry name" value="FrhB_FdhB_C"/>
    <property type="match status" value="1"/>
</dbReference>
<dbReference type="InterPro" id="IPR007525">
    <property type="entry name" value="FrhB_FdhB_C"/>
</dbReference>
<dbReference type="GO" id="GO:0046872">
    <property type="term" value="F:metal ion binding"/>
    <property type="evidence" value="ECO:0007669"/>
    <property type="project" value="UniProtKB-KW"/>
</dbReference>
<dbReference type="EMBL" id="JAJEQF010000059">
    <property type="protein sequence ID" value="MCC2169061.1"/>
    <property type="molecule type" value="Genomic_DNA"/>
</dbReference>
<dbReference type="PROSITE" id="PS00198">
    <property type="entry name" value="4FE4S_FER_1"/>
    <property type="match status" value="1"/>
</dbReference>
<evidence type="ECO:0000313" key="5">
    <source>
        <dbReference type="EMBL" id="MCC2169061.1"/>
    </source>
</evidence>
<dbReference type="PANTHER" id="PTHR43193">
    <property type="match status" value="1"/>
</dbReference>
<dbReference type="Gene3D" id="3.30.70.20">
    <property type="match status" value="1"/>
</dbReference>
<evidence type="ECO:0000256" key="2">
    <source>
        <dbReference type="ARBA" id="ARBA00023004"/>
    </source>
</evidence>
<evidence type="ECO:0000259" key="4">
    <source>
        <dbReference type="PROSITE" id="PS51379"/>
    </source>
</evidence>
<keyword evidence="2" id="KW-0408">Iron</keyword>
<keyword evidence="6" id="KW-1185">Reference proteome</keyword>
<keyword evidence="3" id="KW-0411">Iron-sulfur</keyword>
<dbReference type="PANTHER" id="PTHR43193:SF2">
    <property type="entry name" value="POLYFERREDOXIN PROTEIN FWDF"/>
    <property type="match status" value="1"/>
</dbReference>
<organism evidence="5 6">
    <name type="scientific">Gallintestinimicrobium propionicum</name>
    <dbReference type="NCBI Taxonomy" id="2981770"/>
    <lineage>
        <taxon>Bacteria</taxon>
        <taxon>Bacillati</taxon>
        <taxon>Bacillota</taxon>
        <taxon>Clostridia</taxon>
        <taxon>Lachnospirales</taxon>
        <taxon>Lachnospiraceae</taxon>
        <taxon>Gallintestinimicrobium</taxon>
    </lineage>
</organism>
<accession>A0AAE3AYC0</accession>
<keyword evidence="1" id="KW-0479">Metal-binding</keyword>
<dbReference type="SUPFAM" id="SSF54862">
    <property type="entry name" value="4Fe-4S ferredoxins"/>
    <property type="match status" value="1"/>
</dbReference>
<sequence length="412" mass="46734">MIQISDKTKCCGCTACASVCPKKCITMQYDEEGFLYPVVDKTSCVNCGICEKVCPFNKIDKFDEHCSVYVALQNVNEKERNESTAGGAFSLIADALINEGAVIWAAGYDSSIRVIHKCADNKDSLSELRGSKYVQSYLGDTFRQIQSDLKKGLTVLFVGTPCQVHGLKRITENAQNLYTIDLLCLGVSSPKLFSKYIEYLSAKYRSRVKSVSFRDKHYGYATPNVRVDFENGRYIQQIYDSKVHANLFFSHYNVRPCCYQCEFRECPRVSDFTIGDFNDVGNFIPSMDDNKGTTRVWIHTDKGKALMEEVKKSAKVVILDNSSSNVVGGSRKQIARPSRREEFFQDSTRFSYSDLVGKWQPYQIKGTIISVIRNIINPFPFRDALTKAIRLKKVSKFNKNVAKLNNKDEERK</sequence>
<dbReference type="AlphaFoldDB" id="A0AAE3AYC0"/>
<gene>
    <name evidence="5" type="ORF">LKD45_15450</name>
</gene>
<comment type="caution">
    <text evidence="5">The sequence shown here is derived from an EMBL/GenBank/DDBJ whole genome shotgun (WGS) entry which is preliminary data.</text>
</comment>
<reference evidence="5 6" key="1">
    <citation type="submission" date="2021-10" db="EMBL/GenBank/DDBJ databases">
        <title>Anaerobic single-cell dispensing facilitates the cultivation of human gut bacteria.</title>
        <authorList>
            <person name="Afrizal A."/>
        </authorList>
    </citation>
    <scope>NUCLEOTIDE SEQUENCE [LARGE SCALE GENOMIC DNA]</scope>
    <source>
        <strain evidence="5 6">CLA-AA-H244</strain>
    </source>
</reference>